<feature type="transmembrane region" description="Helical" evidence="9">
    <location>
        <begin position="129"/>
        <end position="153"/>
    </location>
</feature>
<dbReference type="PANTHER" id="PTHR30472:SF25">
    <property type="entry name" value="ABC TRANSPORTER PERMEASE PROTEIN MJ0876-RELATED"/>
    <property type="match status" value="1"/>
</dbReference>
<dbReference type="GO" id="GO:0022857">
    <property type="term" value="F:transmembrane transporter activity"/>
    <property type="evidence" value="ECO:0007669"/>
    <property type="project" value="InterPro"/>
</dbReference>
<dbReference type="InterPro" id="IPR037294">
    <property type="entry name" value="ABC_BtuC-like"/>
</dbReference>
<feature type="region of interest" description="Disordered" evidence="8">
    <location>
        <begin position="1"/>
        <end position="24"/>
    </location>
</feature>
<comment type="subcellular location">
    <subcellularLocation>
        <location evidence="1">Cell membrane</location>
        <topology evidence="1">Multi-pass membrane protein</topology>
    </subcellularLocation>
</comment>
<evidence type="ECO:0000256" key="5">
    <source>
        <dbReference type="ARBA" id="ARBA00022692"/>
    </source>
</evidence>
<dbReference type="CDD" id="cd06550">
    <property type="entry name" value="TM_ABC_iron-siderophores_like"/>
    <property type="match status" value="1"/>
</dbReference>
<gene>
    <name evidence="10" type="ordered locus">Bcen_1844</name>
</gene>
<evidence type="ECO:0000256" key="2">
    <source>
        <dbReference type="ARBA" id="ARBA00007935"/>
    </source>
</evidence>
<dbReference type="EMBL" id="CP000378">
    <property type="protein sequence ID" value="ABF76747.1"/>
    <property type="molecule type" value="Genomic_DNA"/>
</dbReference>
<protein>
    <submittedName>
        <fullName evidence="10">Transport system permease protein</fullName>
    </submittedName>
</protein>
<feature type="transmembrane region" description="Helical" evidence="9">
    <location>
        <begin position="232"/>
        <end position="259"/>
    </location>
</feature>
<comment type="similarity">
    <text evidence="2">Belongs to the binding-protein-dependent transport system permease family. FecCD subfamily.</text>
</comment>
<dbReference type="AlphaFoldDB" id="A0A0H2XPT0"/>
<accession>A0A0H2XPT0</accession>
<feature type="transmembrane region" description="Helical" evidence="9">
    <location>
        <begin position="101"/>
        <end position="122"/>
    </location>
</feature>
<organism evidence="10">
    <name type="scientific">Burkholderia orbicola (strain AU 1054)</name>
    <dbReference type="NCBI Taxonomy" id="331271"/>
    <lineage>
        <taxon>Bacteria</taxon>
        <taxon>Pseudomonadati</taxon>
        <taxon>Pseudomonadota</taxon>
        <taxon>Betaproteobacteria</taxon>
        <taxon>Burkholderiales</taxon>
        <taxon>Burkholderiaceae</taxon>
        <taxon>Burkholderia</taxon>
        <taxon>Burkholderia cepacia complex</taxon>
        <taxon>Burkholderia orbicola</taxon>
    </lineage>
</organism>
<keyword evidence="7 9" id="KW-0472">Membrane</keyword>
<dbReference type="HOGENOM" id="CLU_013016_0_3_4"/>
<reference evidence="10" key="1">
    <citation type="submission" date="2006-05" db="EMBL/GenBank/DDBJ databases">
        <title>Complete sequence of chromosome 1 of Burkholderia cenocepacia AU 1054.</title>
        <authorList>
            <consortium name="US DOE Joint Genome Institute"/>
            <person name="Copeland A."/>
            <person name="Lucas S."/>
            <person name="Lapidus A."/>
            <person name="Barry K."/>
            <person name="Detter J.C."/>
            <person name="Glavina del Rio T."/>
            <person name="Hammon N."/>
            <person name="Israni S."/>
            <person name="Dalin E."/>
            <person name="Tice H."/>
            <person name="Pitluck S."/>
            <person name="Chain P."/>
            <person name="Malfatti S."/>
            <person name="Shin M."/>
            <person name="Vergez L."/>
            <person name="Schmutz J."/>
            <person name="Larimer F."/>
            <person name="Land M."/>
            <person name="Hauser L."/>
            <person name="Kyrpides N."/>
            <person name="Lykidis A."/>
            <person name="LiPuma J.J."/>
            <person name="Konstantinidis K."/>
            <person name="Tiedje J.M."/>
            <person name="Richardson P."/>
        </authorList>
    </citation>
    <scope>NUCLEOTIDE SEQUENCE [LARGE SCALE GENOMIC DNA]</scope>
    <source>
        <strain evidence="10">AU 1054</strain>
    </source>
</reference>
<evidence type="ECO:0000256" key="7">
    <source>
        <dbReference type="ARBA" id="ARBA00023136"/>
    </source>
</evidence>
<dbReference type="SUPFAM" id="SSF81345">
    <property type="entry name" value="ABC transporter involved in vitamin B12 uptake, BtuC"/>
    <property type="match status" value="1"/>
</dbReference>
<sequence length="371" mass="38146">MFHGTFFDADPNRPPRAPVAPGRLPQADAPRVVRAAVRGMSAARATVIWAALAALVALLFVASLSIGSVPMSPWQALASLVPHGGDTLFADIVRTLRLPRALAGFACGALLALAGALLQVLLRNPLAEPYVLGVSGGAAGFALVAMIAGGAWWLVDASAFAGSLVSVALVLGLARRELWRGDSRDASPRLLLTGVVIAAGWGALVTLLLSLAPDARLRGVIFWLTGDLNGATAPWFAWGALLLSAGVALPVAPQLNVLLRGDATAQALGVPVARLRVRIYLVASLAAAAAVTTAGTIGFVGLVVPHALRLAFGNDQRMLLPAAMLAGGGGVMAADLLARTAIAPAQLPVGVMTALIGVPVFLWMLLRRPMR</sequence>
<evidence type="ECO:0000256" key="1">
    <source>
        <dbReference type="ARBA" id="ARBA00004651"/>
    </source>
</evidence>
<dbReference type="InterPro" id="IPR000522">
    <property type="entry name" value="ABC_transptr_permease_BtuC"/>
</dbReference>
<keyword evidence="4" id="KW-1003">Cell membrane</keyword>
<dbReference type="PANTHER" id="PTHR30472">
    <property type="entry name" value="FERRIC ENTEROBACTIN TRANSPORT SYSTEM PERMEASE PROTEIN"/>
    <property type="match status" value="1"/>
</dbReference>
<evidence type="ECO:0000256" key="8">
    <source>
        <dbReference type="SAM" id="MobiDB-lite"/>
    </source>
</evidence>
<evidence type="ECO:0000313" key="10">
    <source>
        <dbReference type="EMBL" id="ABF76747.1"/>
    </source>
</evidence>
<keyword evidence="3" id="KW-0813">Transport</keyword>
<feature type="transmembrane region" description="Helical" evidence="9">
    <location>
        <begin position="47"/>
        <end position="67"/>
    </location>
</feature>
<feature type="transmembrane region" description="Helical" evidence="9">
    <location>
        <begin position="159"/>
        <end position="178"/>
    </location>
</feature>
<proteinExistence type="inferred from homology"/>
<dbReference type="Pfam" id="PF01032">
    <property type="entry name" value="FecCD"/>
    <property type="match status" value="1"/>
</dbReference>
<keyword evidence="6 9" id="KW-1133">Transmembrane helix</keyword>
<evidence type="ECO:0000256" key="3">
    <source>
        <dbReference type="ARBA" id="ARBA00022448"/>
    </source>
</evidence>
<evidence type="ECO:0000256" key="6">
    <source>
        <dbReference type="ARBA" id="ARBA00022989"/>
    </source>
</evidence>
<dbReference type="GO" id="GO:0005886">
    <property type="term" value="C:plasma membrane"/>
    <property type="evidence" value="ECO:0007669"/>
    <property type="project" value="UniProtKB-SubCell"/>
</dbReference>
<name>A0A0H2XPT0_BURO1</name>
<evidence type="ECO:0000256" key="4">
    <source>
        <dbReference type="ARBA" id="ARBA00022475"/>
    </source>
</evidence>
<feature type="transmembrane region" description="Helical" evidence="9">
    <location>
        <begin position="190"/>
        <end position="212"/>
    </location>
</feature>
<evidence type="ECO:0000256" key="9">
    <source>
        <dbReference type="SAM" id="Phobius"/>
    </source>
</evidence>
<feature type="transmembrane region" description="Helical" evidence="9">
    <location>
        <begin position="279"/>
        <end position="306"/>
    </location>
</feature>
<keyword evidence="5 9" id="KW-0812">Transmembrane</keyword>
<dbReference type="Gene3D" id="1.10.3470.10">
    <property type="entry name" value="ABC transporter involved in vitamin B12 uptake, BtuC"/>
    <property type="match status" value="1"/>
</dbReference>
<feature type="transmembrane region" description="Helical" evidence="9">
    <location>
        <begin position="345"/>
        <end position="366"/>
    </location>
</feature>